<evidence type="ECO:0000256" key="1">
    <source>
        <dbReference type="SAM" id="MobiDB-lite"/>
    </source>
</evidence>
<feature type="compositionally biased region" description="Basic and acidic residues" evidence="1">
    <location>
        <begin position="217"/>
        <end position="245"/>
    </location>
</feature>
<evidence type="ECO:0000313" key="3">
    <source>
        <dbReference type="EMBL" id="CAI2183244.1"/>
    </source>
</evidence>
<dbReference type="AlphaFoldDB" id="A0A9W4SWL4"/>
<feature type="compositionally biased region" description="Polar residues" evidence="1">
    <location>
        <begin position="252"/>
        <end position="264"/>
    </location>
</feature>
<organism evidence="3 4">
    <name type="scientific">Funneliformis geosporum</name>
    <dbReference type="NCBI Taxonomy" id="1117311"/>
    <lineage>
        <taxon>Eukaryota</taxon>
        <taxon>Fungi</taxon>
        <taxon>Fungi incertae sedis</taxon>
        <taxon>Mucoromycota</taxon>
        <taxon>Glomeromycotina</taxon>
        <taxon>Glomeromycetes</taxon>
        <taxon>Glomerales</taxon>
        <taxon>Glomeraceae</taxon>
        <taxon>Funneliformis</taxon>
    </lineage>
</organism>
<keyword evidence="2" id="KW-0472">Membrane</keyword>
<evidence type="ECO:0000256" key="2">
    <source>
        <dbReference type="SAM" id="Phobius"/>
    </source>
</evidence>
<protein>
    <submittedName>
        <fullName evidence="3">14880_t:CDS:1</fullName>
    </submittedName>
</protein>
<feature type="transmembrane region" description="Helical" evidence="2">
    <location>
        <begin position="185"/>
        <end position="212"/>
    </location>
</feature>
<feature type="transmembrane region" description="Helical" evidence="2">
    <location>
        <begin position="154"/>
        <end position="173"/>
    </location>
</feature>
<keyword evidence="4" id="KW-1185">Reference proteome</keyword>
<reference evidence="3" key="1">
    <citation type="submission" date="2022-08" db="EMBL/GenBank/DDBJ databases">
        <authorList>
            <person name="Kallberg Y."/>
            <person name="Tangrot J."/>
            <person name="Rosling A."/>
        </authorList>
    </citation>
    <scope>NUCLEOTIDE SEQUENCE</scope>
    <source>
        <strain evidence="3">Wild A</strain>
    </source>
</reference>
<keyword evidence="2" id="KW-0812">Transmembrane</keyword>
<dbReference type="OrthoDB" id="2445113at2759"/>
<gene>
    <name evidence="3" type="ORF">FWILDA_LOCUS10982</name>
</gene>
<sequence length="310" mass="35908">MENQVTPDEIKWTKQSMDRKLNLERLKRAVENNYSFTDNVERNMALYSVFYAFTFILGVVFIFINIRFPEQNVLDIVRIVQNSIVGVGTFTSLFTSMKNISETLSSTRPKEIRIPNIDGNIIELALHNGLHDEGLKKLREKIKSRNKKLQKLKFYRSLWAFMCSIIFIIVIILDFNFGRFATSIVLDSILCFVGFFDSILFVSLAMSGLVSWKKKSSQETSRETSRETSQETSRETSQETSRETLQETSSQATSPSTLQESSQKASQEIETLQDLLEDINRYESFVISRVTFKQRNKKCHHMDNVKENEK</sequence>
<comment type="caution">
    <text evidence="3">The sequence shown here is derived from an EMBL/GenBank/DDBJ whole genome shotgun (WGS) entry which is preliminary data.</text>
</comment>
<name>A0A9W4SWL4_9GLOM</name>
<keyword evidence="2" id="KW-1133">Transmembrane helix</keyword>
<dbReference type="Proteomes" id="UP001153678">
    <property type="component" value="Unassembled WGS sequence"/>
</dbReference>
<proteinExistence type="predicted"/>
<feature type="region of interest" description="Disordered" evidence="1">
    <location>
        <begin position="217"/>
        <end position="264"/>
    </location>
</feature>
<feature type="transmembrane region" description="Helical" evidence="2">
    <location>
        <begin position="44"/>
        <end position="64"/>
    </location>
</feature>
<evidence type="ECO:0000313" key="4">
    <source>
        <dbReference type="Proteomes" id="UP001153678"/>
    </source>
</evidence>
<dbReference type="EMBL" id="CAMKVN010002978">
    <property type="protein sequence ID" value="CAI2183244.1"/>
    <property type="molecule type" value="Genomic_DNA"/>
</dbReference>
<accession>A0A9W4SWL4</accession>
<feature type="non-terminal residue" evidence="3">
    <location>
        <position position="310"/>
    </location>
</feature>